<dbReference type="GO" id="GO:0000105">
    <property type="term" value="P:L-histidine biosynthetic process"/>
    <property type="evidence" value="ECO:0007669"/>
    <property type="project" value="UniProtKB-UniRule"/>
</dbReference>
<evidence type="ECO:0000256" key="5">
    <source>
        <dbReference type="ARBA" id="ARBA00022962"/>
    </source>
</evidence>
<organism evidence="13 14">
    <name type="scientific">Stenomitos frigidus ULC18</name>
    <dbReference type="NCBI Taxonomy" id="2107698"/>
    <lineage>
        <taxon>Bacteria</taxon>
        <taxon>Bacillati</taxon>
        <taxon>Cyanobacteriota</taxon>
        <taxon>Cyanophyceae</taxon>
        <taxon>Leptolyngbyales</taxon>
        <taxon>Leptolyngbyaceae</taxon>
        <taxon>Stenomitos</taxon>
    </lineage>
</organism>
<dbReference type="PROSITE" id="PS51273">
    <property type="entry name" value="GATASE_TYPE_1"/>
    <property type="match status" value="1"/>
</dbReference>
<evidence type="ECO:0000313" key="14">
    <source>
        <dbReference type="Proteomes" id="UP000239576"/>
    </source>
</evidence>
<sequence>MPTIAVVDYDMGNLHSACKGLEKAGATPKITDSPAELEQADAIVLPGVGSFDPAVQHLRSRHLEAPIKQAIASGKPFLGICLGLQILFESSEEGKEPGLGIVAGTVKRFRHEPGITIPHMGWNQLELTQTNSPLWQNLPVDPWLYFVHSYYVDPIDPNVRAATITHGSQTVTAAIHCSATGFANEQANLMAVQFHPEKSSTSGLQILANFVRLAVSRQLSAVS</sequence>
<dbReference type="Pfam" id="PF00117">
    <property type="entry name" value="GATase"/>
    <property type="match status" value="1"/>
</dbReference>
<comment type="catalytic activity">
    <reaction evidence="8 10">
        <text>5-[(5-phospho-1-deoxy-D-ribulos-1-ylimino)methylamino]-1-(5-phospho-beta-D-ribosyl)imidazole-4-carboxamide + L-glutamine = D-erythro-1-(imidazol-4-yl)glycerol 3-phosphate + 5-amino-1-(5-phospho-beta-D-ribosyl)imidazole-4-carboxamide + L-glutamate + H(+)</text>
        <dbReference type="Rhea" id="RHEA:24793"/>
        <dbReference type="ChEBI" id="CHEBI:15378"/>
        <dbReference type="ChEBI" id="CHEBI:29985"/>
        <dbReference type="ChEBI" id="CHEBI:58278"/>
        <dbReference type="ChEBI" id="CHEBI:58359"/>
        <dbReference type="ChEBI" id="CHEBI:58475"/>
        <dbReference type="ChEBI" id="CHEBI:58525"/>
        <dbReference type="EC" id="4.3.2.10"/>
    </reaction>
</comment>
<dbReference type="OrthoDB" id="9807137at2"/>
<keyword evidence="7 10" id="KW-0456">Lyase</keyword>
<dbReference type="RefSeq" id="WP_106255019.1">
    <property type="nucleotide sequence ID" value="NZ_CAWNSW010000080.1"/>
</dbReference>
<evidence type="ECO:0000256" key="11">
    <source>
        <dbReference type="PIRSR" id="PIRSR000495-1"/>
    </source>
</evidence>
<dbReference type="GO" id="GO:0005737">
    <property type="term" value="C:cytoplasm"/>
    <property type="evidence" value="ECO:0007669"/>
    <property type="project" value="UniProtKB-SubCell"/>
</dbReference>
<dbReference type="InterPro" id="IPR010139">
    <property type="entry name" value="Imidazole-glycPsynth_HisH"/>
</dbReference>
<dbReference type="EMBL" id="PVWK01000017">
    <property type="protein sequence ID" value="PSB33657.1"/>
    <property type="molecule type" value="Genomic_DNA"/>
</dbReference>
<protein>
    <recommendedName>
        <fullName evidence="10">Imidazole glycerol phosphate synthase subunit HisH</fullName>
        <ecNumber evidence="10">4.3.2.10</ecNumber>
    </recommendedName>
    <alternativeName>
        <fullName evidence="10">IGP synthase glutaminase subunit</fullName>
        <ecNumber evidence="10">3.5.1.2</ecNumber>
    </alternativeName>
    <alternativeName>
        <fullName evidence="10">IGP synthase subunit HisH</fullName>
    </alternativeName>
    <alternativeName>
        <fullName evidence="10">ImGP synthase subunit HisH</fullName>
        <shortName evidence="10">IGPS subunit HisH</shortName>
    </alternativeName>
</protein>
<comment type="subunit">
    <text evidence="2 10">Heterodimer of HisH and HisF.</text>
</comment>
<dbReference type="PANTHER" id="PTHR42701">
    <property type="entry name" value="IMIDAZOLE GLYCEROL PHOSPHATE SYNTHASE SUBUNIT HISH"/>
    <property type="match status" value="1"/>
</dbReference>
<dbReference type="NCBIfam" id="TIGR01855">
    <property type="entry name" value="IMP_synth_hisH"/>
    <property type="match status" value="1"/>
</dbReference>
<evidence type="ECO:0000256" key="4">
    <source>
        <dbReference type="ARBA" id="ARBA00022801"/>
    </source>
</evidence>
<comment type="pathway">
    <text evidence="1 10">Amino-acid biosynthesis; L-histidine biosynthesis; L-histidine from 5-phospho-alpha-D-ribose 1-diphosphate: step 5/9.</text>
</comment>
<dbReference type="InterPro" id="IPR029062">
    <property type="entry name" value="Class_I_gatase-like"/>
</dbReference>
<feature type="active site" description="Nucleophile" evidence="10 11">
    <location>
        <position position="81"/>
    </location>
</feature>
<dbReference type="SUPFAM" id="SSF52317">
    <property type="entry name" value="Class I glutamine amidotransferase-like"/>
    <property type="match status" value="1"/>
</dbReference>
<dbReference type="UniPathway" id="UPA00031">
    <property type="reaction ID" value="UER00010"/>
</dbReference>
<keyword evidence="4 10" id="KW-0378">Hydrolase</keyword>
<comment type="caution">
    <text evidence="13">The sequence shown here is derived from an EMBL/GenBank/DDBJ whole genome shotgun (WGS) entry which is preliminary data.</text>
</comment>
<dbReference type="Gene3D" id="3.40.50.880">
    <property type="match status" value="1"/>
</dbReference>
<dbReference type="GO" id="GO:0004359">
    <property type="term" value="F:glutaminase activity"/>
    <property type="evidence" value="ECO:0007669"/>
    <property type="project" value="UniProtKB-EC"/>
</dbReference>
<evidence type="ECO:0000256" key="2">
    <source>
        <dbReference type="ARBA" id="ARBA00011152"/>
    </source>
</evidence>
<name>A0A2T1ELN1_9CYAN</name>
<keyword evidence="5 10" id="KW-0315">Glutamine amidotransferase</keyword>
<evidence type="ECO:0000256" key="8">
    <source>
        <dbReference type="ARBA" id="ARBA00047838"/>
    </source>
</evidence>
<evidence type="ECO:0000259" key="12">
    <source>
        <dbReference type="Pfam" id="PF00117"/>
    </source>
</evidence>
<dbReference type="InterPro" id="IPR017926">
    <property type="entry name" value="GATASE"/>
</dbReference>
<dbReference type="AlphaFoldDB" id="A0A2T1ELN1"/>
<keyword evidence="6 10" id="KW-0368">Histidine biosynthesis</keyword>
<dbReference type="GO" id="GO:0016829">
    <property type="term" value="F:lyase activity"/>
    <property type="evidence" value="ECO:0007669"/>
    <property type="project" value="UniProtKB-KW"/>
</dbReference>
<feature type="active site" evidence="10 11">
    <location>
        <position position="197"/>
    </location>
</feature>
<gene>
    <name evidence="10" type="primary">hisH</name>
    <name evidence="13" type="ORF">C7B82_04010</name>
</gene>
<dbReference type="GO" id="GO:0000107">
    <property type="term" value="F:imidazoleglycerol-phosphate synthase activity"/>
    <property type="evidence" value="ECO:0007669"/>
    <property type="project" value="UniProtKB-UniRule"/>
</dbReference>
<dbReference type="PANTHER" id="PTHR42701:SF1">
    <property type="entry name" value="IMIDAZOLE GLYCEROL PHOSPHATE SYNTHASE SUBUNIT HISH"/>
    <property type="match status" value="1"/>
</dbReference>
<comment type="subcellular location">
    <subcellularLocation>
        <location evidence="10">Cytoplasm</location>
    </subcellularLocation>
</comment>
<reference evidence="13 14" key="2">
    <citation type="submission" date="2018-03" db="EMBL/GenBank/DDBJ databases">
        <title>The ancient ancestry and fast evolution of plastids.</title>
        <authorList>
            <person name="Moore K.R."/>
            <person name="Magnabosco C."/>
            <person name="Momper L."/>
            <person name="Gold D.A."/>
            <person name="Bosak T."/>
            <person name="Fournier G.P."/>
        </authorList>
    </citation>
    <scope>NUCLEOTIDE SEQUENCE [LARGE SCALE GENOMIC DNA]</scope>
    <source>
        <strain evidence="13 14">ULC18</strain>
    </source>
</reference>
<dbReference type="Proteomes" id="UP000239576">
    <property type="component" value="Unassembled WGS sequence"/>
</dbReference>
<keyword evidence="3 10" id="KW-0028">Amino-acid biosynthesis</keyword>
<evidence type="ECO:0000256" key="7">
    <source>
        <dbReference type="ARBA" id="ARBA00023239"/>
    </source>
</evidence>
<accession>A0A2T1ELN1</accession>
<keyword evidence="14" id="KW-1185">Reference proteome</keyword>
<evidence type="ECO:0000256" key="3">
    <source>
        <dbReference type="ARBA" id="ARBA00022605"/>
    </source>
</evidence>
<dbReference type="EC" id="3.5.1.2" evidence="10"/>
<dbReference type="CDD" id="cd01748">
    <property type="entry name" value="GATase1_IGP_Synthase"/>
    <property type="match status" value="1"/>
</dbReference>
<dbReference type="PIRSF" id="PIRSF000495">
    <property type="entry name" value="Amidotransf_hisH"/>
    <property type="match status" value="1"/>
</dbReference>
<evidence type="ECO:0000313" key="13">
    <source>
        <dbReference type="EMBL" id="PSB33657.1"/>
    </source>
</evidence>
<dbReference type="HAMAP" id="MF_00278">
    <property type="entry name" value="HisH"/>
    <property type="match status" value="1"/>
</dbReference>
<feature type="active site" evidence="10 11">
    <location>
        <position position="195"/>
    </location>
</feature>
<dbReference type="EC" id="4.3.2.10" evidence="10"/>
<evidence type="ECO:0000256" key="6">
    <source>
        <dbReference type="ARBA" id="ARBA00023102"/>
    </source>
</evidence>
<proteinExistence type="inferred from homology"/>
<comment type="function">
    <text evidence="10">IGPS catalyzes the conversion of PRFAR and glutamine to IGP, AICAR and glutamate. The HisH subunit catalyzes the hydrolysis of glutamine to glutamate and ammonia as part of the synthesis of IGP and AICAR. The resulting ammonia molecule is channeled to the active site of HisF.</text>
</comment>
<keyword evidence="10" id="KW-0963">Cytoplasm</keyword>
<evidence type="ECO:0000256" key="9">
    <source>
        <dbReference type="ARBA" id="ARBA00049534"/>
    </source>
</evidence>
<comment type="catalytic activity">
    <reaction evidence="9 10">
        <text>L-glutamine + H2O = L-glutamate + NH4(+)</text>
        <dbReference type="Rhea" id="RHEA:15889"/>
        <dbReference type="ChEBI" id="CHEBI:15377"/>
        <dbReference type="ChEBI" id="CHEBI:28938"/>
        <dbReference type="ChEBI" id="CHEBI:29985"/>
        <dbReference type="ChEBI" id="CHEBI:58359"/>
        <dbReference type="EC" id="3.5.1.2"/>
    </reaction>
</comment>
<evidence type="ECO:0000256" key="10">
    <source>
        <dbReference type="HAMAP-Rule" id="MF_00278"/>
    </source>
</evidence>
<reference evidence="14" key="1">
    <citation type="submission" date="2018-02" db="EMBL/GenBank/DDBJ databases">
        <authorList>
            <person name="Moore K."/>
            <person name="Momper L."/>
        </authorList>
    </citation>
    <scope>NUCLEOTIDE SEQUENCE [LARGE SCALE GENOMIC DNA]</scope>
    <source>
        <strain evidence="14">ULC18</strain>
    </source>
</reference>
<evidence type="ECO:0000256" key="1">
    <source>
        <dbReference type="ARBA" id="ARBA00005091"/>
    </source>
</evidence>
<feature type="domain" description="Glutamine amidotransferase" evidence="12">
    <location>
        <begin position="6"/>
        <end position="211"/>
    </location>
</feature>